<dbReference type="InterPro" id="IPR025295">
    <property type="entry name" value="eCIS_core_dom"/>
</dbReference>
<dbReference type="Pfam" id="PF13699">
    <property type="entry name" value="eCIS_core"/>
    <property type="match status" value="1"/>
</dbReference>
<evidence type="ECO:0000313" key="4">
    <source>
        <dbReference type="Proteomes" id="UP000324965"/>
    </source>
</evidence>
<dbReference type="EMBL" id="VDFC01000052">
    <property type="protein sequence ID" value="KAA0929138.1"/>
    <property type="molecule type" value="Genomic_DNA"/>
</dbReference>
<feature type="domain" description="eCIS core" evidence="2">
    <location>
        <begin position="44"/>
        <end position="122"/>
    </location>
</feature>
<organism evidence="3 4">
    <name type="scientific">Streptomyces apricus</name>
    <dbReference type="NCBI Taxonomy" id="1828112"/>
    <lineage>
        <taxon>Bacteria</taxon>
        <taxon>Bacillati</taxon>
        <taxon>Actinomycetota</taxon>
        <taxon>Actinomycetes</taxon>
        <taxon>Kitasatosporales</taxon>
        <taxon>Streptomycetaceae</taxon>
        <taxon>Streptomyces</taxon>
    </lineage>
</organism>
<name>A0A5B0AGS6_9ACTN</name>
<evidence type="ECO:0000259" key="2">
    <source>
        <dbReference type="Pfam" id="PF13699"/>
    </source>
</evidence>
<proteinExistence type="predicted"/>
<comment type="caution">
    <text evidence="3">The sequence shown here is derived from an EMBL/GenBank/DDBJ whole genome shotgun (WGS) entry which is preliminary data.</text>
</comment>
<evidence type="ECO:0000313" key="3">
    <source>
        <dbReference type="EMBL" id="KAA0929138.1"/>
    </source>
</evidence>
<dbReference type="OrthoDB" id="9153660at2"/>
<evidence type="ECO:0000256" key="1">
    <source>
        <dbReference type="SAM" id="MobiDB-lite"/>
    </source>
</evidence>
<feature type="region of interest" description="Disordered" evidence="1">
    <location>
        <begin position="1"/>
        <end position="38"/>
    </location>
</feature>
<gene>
    <name evidence="3" type="ORF">FGF04_30980</name>
</gene>
<accession>A0A5B0AGS6</accession>
<dbReference type="Proteomes" id="UP000324965">
    <property type="component" value="Unassembled WGS sequence"/>
</dbReference>
<dbReference type="AlphaFoldDB" id="A0A5B0AGS6"/>
<keyword evidence="4" id="KW-1185">Reference proteome</keyword>
<reference evidence="3 4" key="1">
    <citation type="submission" date="2019-05" db="EMBL/GenBank/DDBJ databases">
        <authorList>
            <person name="Hariharan J."/>
            <person name="Choudoir M.J."/>
            <person name="Diebold P."/>
            <person name="Panke-Buisse K."/>
            <person name="Buckley D.H."/>
        </authorList>
    </citation>
    <scope>NUCLEOTIDE SEQUENCE [LARGE SCALE GENOMIC DNA]</scope>
    <source>
        <strain evidence="3 4">SUN51</strain>
    </source>
</reference>
<protein>
    <submittedName>
        <fullName evidence="3">DUF4157 domain-containing protein</fullName>
    </submittedName>
</protein>
<sequence length="656" mass="68630">MGKARMSALAPQYRQRPGPGAAGRRTAHGELQSAGGMMSGVRGMRASVRREFEELFGAGFGDVCVGWDGVPGAPGPDRGGPLAATHGSEVRFAAGVCCTPSDDFGRELLGHELAHVLQQRYGRVWPGADLRALEAEAVMAGRRAARGQQVLIPGRPRARARAATQFYTVVAPANRAAAGLVVPNPSTHAPTQAQDTFVGQNKGVGAVASSFLNAGAVALVSTPHAAAPIRLSANGGLAIEDCDLNVRQPKAFYATAAIVTASNDRLAMVGSTYRLVPDAGGPNQQQITVNGNVLLRVTPVNTVDGTTGFTTNGLQACNDLVERVVGAQHLTPRFDVDPVLGPNPLVEYSVARQLLAPPQPADLDNSSVANRGATARAIAIPYGQAAHAAAAGFVADLQHYGVNQFVAPGVGEAFCTASLVGGVAGMSLGMGANPPTHTDYYRPIGGVNPVVMTPRTWGSHWAGVVAVDGNDVITLENYARNAEDALAGNDTRYYFQMYQTTPGGPGQTFHSAWTSTPMQVIPPPVPAAVAPHLAPTHEPVSPGARSFTNPVTLRVSGAETRWDTIADTLYGAVTTDTIKNDHHLVAPAATADAEVREILKGLRYANRRLAAHHRGDPARINAWTLAVGAVATGPRWQQNVQPALRAHARLVALLAM</sequence>